<name>A0AAV7WES6_PLEWA</name>
<organism evidence="2 3">
    <name type="scientific">Pleurodeles waltl</name>
    <name type="common">Iberian ribbed newt</name>
    <dbReference type="NCBI Taxonomy" id="8319"/>
    <lineage>
        <taxon>Eukaryota</taxon>
        <taxon>Metazoa</taxon>
        <taxon>Chordata</taxon>
        <taxon>Craniata</taxon>
        <taxon>Vertebrata</taxon>
        <taxon>Euteleostomi</taxon>
        <taxon>Amphibia</taxon>
        <taxon>Batrachia</taxon>
        <taxon>Caudata</taxon>
        <taxon>Salamandroidea</taxon>
        <taxon>Salamandridae</taxon>
        <taxon>Pleurodelinae</taxon>
        <taxon>Pleurodeles</taxon>
    </lineage>
</organism>
<evidence type="ECO:0000313" key="3">
    <source>
        <dbReference type="Proteomes" id="UP001066276"/>
    </source>
</evidence>
<keyword evidence="3" id="KW-1185">Reference proteome</keyword>
<sequence length="83" mass="9370">MAGIRRRRRRRGAAQERKDKQRRSRPTRRDLGDMEGPTASQERRRDQVHDRLCGHLGPVLRSVGGVSGKEAEGPRYAGLGHEA</sequence>
<feature type="compositionally biased region" description="Basic and acidic residues" evidence="1">
    <location>
        <begin position="41"/>
        <end position="53"/>
    </location>
</feature>
<gene>
    <name evidence="2" type="ORF">NDU88_006618</name>
</gene>
<proteinExistence type="predicted"/>
<evidence type="ECO:0000313" key="2">
    <source>
        <dbReference type="EMBL" id="KAJ1211257.1"/>
    </source>
</evidence>
<dbReference type="AlphaFoldDB" id="A0AAV7WES6"/>
<dbReference type="Proteomes" id="UP001066276">
    <property type="component" value="Chromosome 1_2"/>
</dbReference>
<dbReference type="EMBL" id="JANPWB010000002">
    <property type="protein sequence ID" value="KAJ1211257.1"/>
    <property type="molecule type" value="Genomic_DNA"/>
</dbReference>
<evidence type="ECO:0000256" key="1">
    <source>
        <dbReference type="SAM" id="MobiDB-lite"/>
    </source>
</evidence>
<reference evidence="2" key="1">
    <citation type="journal article" date="2022" name="bioRxiv">
        <title>Sequencing and chromosome-scale assembly of the giantPleurodeles waltlgenome.</title>
        <authorList>
            <person name="Brown T."/>
            <person name="Elewa A."/>
            <person name="Iarovenko S."/>
            <person name="Subramanian E."/>
            <person name="Araus A.J."/>
            <person name="Petzold A."/>
            <person name="Susuki M."/>
            <person name="Suzuki K.-i.T."/>
            <person name="Hayashi T."/>
            <person name="Toyoda A."/>
            <person name="Oliveira C."/>
            <person name="Osipova E."/>
            <person name="Leigh N.D."/>
            <person name="Simon A."/>
            <person name="Yun M.H."/>
        </authorList>
    </citation>
    <scope>NUCLEOTIDE SEQUENCE</scope>
    <source>
        <strain evidence="2">20211129_DDA</strain>
        <tissue evidence="2">Liver</tissue>
    </source>
</reference>
<comment type="caution">
    <text evidence="2">The sequence shown here is derived from an EMBL/GenBank/DDBJ whole genome shotgun (WGS) entry which is preliminary data.</text>
</comment>
<feature type="region of interest" description="Disordered" evidence="1">
    <location>
        <begin position="1"/>
        <end position="83"/>
    </location>
</feature>
<protein>
    <submittedName>
        <fullName evidence="2">Uncharacterized protein</fullName>
    </submittedName>
</protein>
<accession>A0AAV7WES6</accession>
<feature type="compositionally biased region" description="Basic residues" evidence="1">
    <location>
        <begin position="1"/>
        <end position="12"/>
    </location>
</feature>